<keyword evidence="2" id="KW-1185">Reference proteome</keyword>
<evidence type="ECO:0000313" key="2">
    <source>
        <dbReference type="Proteomes" id="UP001371456"/>
    </source>
</evidence>
<evidence type="ECO:0000313" key="1">
    <source>
        <dbReference type="EMBL" id="KAK6786772.1"/>
    </source>
</evidence>
<reference evidence="1 2" key="1">
    <citation type="submission" date="2024-02" db="EMBL/GenBank/DDBJ databases">
        <title>de novo genome assembly of Solanum bulbocastanum strain 11H21.</title>
        <authorList>
            <person name="Hosaka A.J."/>
        </authorList>
    </citation>
    <scope>NUCLEOTIDE SEQUENCE [LARGE SCALE GENOMIC DNA]</scope>
    <source>
        <tissue evidence="1">Young leaves</tissue>
    </source>
</reference>
<accession>A0AAN8TKN4</accession>
<dbReference type="EMBL" id="JBANQN010000006">
    <property type="protein sequence ID" value="KAK6786772.1"/>
    <property type="molecule type" value="Genomic_DNA"/>
</dbReference>
<name>A0AAN8TKN4_SOLBU</name>
<proteinExistence type="predicted"/>
<sequence>MSAAFVMNEIISSSADDPLLPVCRILHTDRNNQETMSYV</sequence>
<dbReference type="AlphaFoldDB" id="A0AAN8TKN4"/>
<gene>
    <name evidence="1" type="ORF">RDI58_015297</name>
</gene>
<protein>
    <submittedName>
        <fullName evidence="1">Uncharacterized protein</fullName>
    </submittedName>
</protein>
<comment type="caution">
    <text evidence="1">The sequence shown here is derived from an EMBL/GenBank/DDBJ whole genome shotgun (WGS) entry which is preliminary data.</text>
</comment>
<dbReference type="Proteomes" id="UP001371456">
    <property type="component" value="Unassembled WGS sequence"/>
</dbReference>
<organism evidence="1 2">
    <name type="scientific">Solanum bulbocastanum</name>
    <name type="common">Wild potato</name>
    <dbReference type="NCBI Taxonomy" id="147425"/>
    <lineage>
        <taxon>Eukaryota</taxon>
        <taxon>Viridiplantae</taxon>
        <taxon>Streptophyta</taxon>
        <taxon>Embryophyta</taxon>
        <taxon>Tracheophyta</taxon>
        <taxon>Spermatophyta</taxon>
        <taxon>Magnoliopsida</taxon>
        <taxon>eudicotyledons</taxon>
        <taxon>Gunneridae</taxon>
        <taxon>Pentapetalae</taxon>
        <taxon>asterids</taxon>
        <taxon>lamiids</taxon>
        <taxon>Solanales</taxon>
        <taxon>Solanaceae</taxon>
        <taxon>Solanoideae</taxon>
        <taxon>Solaneae</taxon>
        <taxon>Solanum</taxon>
    </lineage>
</organism>